<evidence type="ECO:0000259" key="8">
    <source>
        <dbReference type="Pfam" id="PF24101"/>
    </source>
</evidence>
<feature type="compositionally biased region" description="Polar residues" evidence="6">
    <location>
        <begin position="1063"/>
        <end position="1074"/>
    </location>
</feature>
<keyword evidence="10" id="KW-1185">Reference proteome</keyword>
<feature type="region of interest" description="Disordered" evidence="6">
    <location>
        <begin position="463"/>
        <end position="572"/>
    </location>
</feature>
<keyword evidence="3" id="KW-0238">DNA-binding</keyword>
<comment type="caution">
    <text evidence="9">The sequence shown here is derived from an EMBL/GenBank/DDBJ whole genome shotgun (WGS) entry which is preliminary data.</text>
</comment>
<feature type="domain" description="B-block binding subunit of TFIIIC" evidence="7">
    <location>
        <begin position="158"/>
        <end position="224"/>
    </location>
</feature>
<feature type="region of interest" description="Disordered" evidence="6">
    <location>
        <begin position="1063"/>
        <end position="1124"/>
    </location>
</feature>
<evidence type="ECO:0000259" key="7">
    <source>
        <dbReference type="Pfam" id="PF04182"/>
    </source>
</evidence>
<feature type="compositionally biased region" description="Polar residues" evidence="6">
    <location>
        <begin position="536"/>
        <end position="568"/>
    </location>
</feature>
<dbReference type="InterPro" id="IPR044210">
    <property type="entry name" value="Tfc3-like"/>
</dbReference>
<feature type="compositionally biased region" description="Basic and acidic residues" evidence="6">
    <location>
        <begin position="1111"/>
        <end position="1124"/>
    </location>
</feature>
<keyword evidence="5" id="KW-0539">Nucleus</keyword>
<organism evidence="9 10">
    <name type="scientific">Lunasporangiospora selenospora</name>
    <dbReference type="NCBI Taxonomy" id="979761"/>
    <lineage>
        <taxon>Eukaryota</taxon>
        <taxon>Fungi</taxon>
        <taxon>Fungi incertae sedis</taxon>
        <taxon>Mucoromycota</taxon>
        <taxon>Mortierellomycotina</taxon>
        <taxon>Mortierellomycetes</taxon>
        <taxon>Mortierellales</taxon>
        <taxon>Mortierellaceae</taxon>
        <taxon>Lunasporangiospora</taxon>
    </lineage>
</organism>
<feature type="compositionally biased region" description="Low complexity" evidence="6">
    <location>
        <begin position="1095"/>
        <end position="1108"/>
    </location>
</feature>
<sequence>MDNLVLHVLHEVALDGGSGCSWERFWYLVDEFLHSEEGSSSAIAGSSAKITDTDGTKERPPGMDDKFRQFFWTNIIQEEGFLFFNSQQQPSSDAKASNVTRASSVPADTLEPLAVPDISYRNVLLHYKDSIRIASCVERQQLALLGTPGNPGRLSTQAFHILQSITASREFGVTQALLAKEHSIDPRSMFHFLKVLIAMGLIVKIPVTTDGQYTLLCLHKDYAHRNPGYRAMTSEDPFSSTSRPLISGDGGRRFEGLLRSDAKKVSYYSGLIKRKLTDILGRSKTKVMTFEDLLKALDLTDMNTVQNRWFNRQIELLCKLKYIKRVQVQGLNRCIQLIRPFGGNLPPDEPEKDQLTLKALMVDDTNQSGIYIDTSIEHHVYKLIVESEEQGTIAKEIRLAMNRLNLRLLARILDTLCKAPDSSTEPLVKRVVEFVGRERRYRYYSQSGYKASVDEDHRSYLEKAKKAPTGSGSPKATTSSPSASIVVPGPVTEILSESNEPTGTGTEVPSASTPSEPSQAKARSKPRANKPAPATPSVNSQPSQEKALPTASNNATQESDTTPASTASALPESVATPERFVSMALLKRRKILLSLLERHKIVEYQASLVGEYQKEKVLLYPGEEETSVIDRRTLYRTVGILEEEGLCKIFKAQNLTTSSGGTTTKQFCLHSSLEPDSDIVKAFVRESTNRQLLFGQLSSKPPRKLEEVDIEVESLVDLQKRLGGAIENAITIPFTDVGTLRRLRLRDANKASTVRGTDFEGIQYAIQYGWFKAKMMRALVFHRYILDKLSQKDDTIYCRPDYPRTCSTAPIFEVLPLRVYLIAVGIIQEPTAQMHTFLEANRNSNIPLNQLPDYLSCLSVPTPYFRKRLREVFEIMDALGLVKPLEEKDNSTKSLEPNRSRKLEYSSNHLVLHTHYETLINVKAPLDPHSSNKVDDSLHDRKEYMLLSPRECKDFWVDLQTSASSMKTVEPTAGSKSPKTWSDIRRNFLLNLCNRRIWMDPVRITEEQRAKLMAHTDRKRFFVPVADELTIGSIAGETGLDKEHVVRFYRALLHNWNSAATTTLDSPSKTTRLSQVKKARQSLGNRSGPTQPLETQSTPTPSAPAVTPEEGPAKETIPRLDGAECGRECEARRQVCDE</sequence>
<proteinExistence type="predicted"/>
<protein>
    <recommendedName>
        <fullName evidence="11">B-block binding subunit of TFIIIC domain-containing protein</fullName>
    </recommendedName>
</protein>
<evidence type="ECO:0000313" key="9">
    <source>
        <dbReference type="EMBL" id="KAF9580747.1"/>
    </source>
</evidence>
<keyword evidence="4" id="KW-0804">Transcription</keyword>
<dbReference type="PANTHER" id="PTHR15180">
    <property type="entry name" value="GENERAL TRANSCRIPTION FACTOR 3C POLYPEPTIDE 1"/>
    <property type="match status" value="1"/>
</dbReference>
<evidence type="ECO:0000256" key="5">
    <source>
        <dbReference type="ARBA" id="ARBA00023242"/>
    </source>
</evidence>
<evidence type="ECO:0000256" key="1">
    <source>
        <dbReference type="ARBA" id="ARBA00004123"/>
    </source>
</evidence>
<dbReference type="PANTHER" id="PTHR15180:SF1">
    <property type="entry name" value="GENERAL TRANSCRIPTION FACTOR 3C POLYPEPTIDE 1"/>
    <property type="match status" value="1"/>
</dbReference>
<evidence type="ECO:0000313" key="10">
    <source>
        <dbReference type="Proteomes" id="UP000780801"/>
    </source>
</evidence>
<dbReference type="InterPro" id="IPR036390">
    <property type="entry name" value="WH_DNA-bd_sf"/>
</dbReference>
<dbReference type="Pfam" id="PF04182">
    <property type="entry name" value="B-block_TFIIIC"/>
    <property type="match status" value="1"/>
</dbReference>
<dbReference type="Pfam" id="PF24101">
    <property type="entry name" value="WHD_GTF3C1"/>
    <property type="match status" value="1"/>
</dbReference>
<dbReference type="GO" id="GO:0006384">
    <property type="term" value="P:transcription initiation at RNA polymerase III promoter"/>
    <property type="evidence" value="ECO:0007669"/>
    <property type="project" value="InterPro"/>
</dbReference>
<accession>A0A9P6FSA8</accession>
<dbReference type="InterPro" id="IPR056467">
    <property type="entry name" value="eWH_GTF3C1"/>
</dbReference>
<evidence type="ECO:0000256" key="4">
    <source>
        <dbReference type="ARBA" id="ARBA00023163"/>
    </source>
</evidence>
<dbReference type="GO" id="GO:0042791">
    <property type="term" value="P:5S class rRNA transcription by RNA polymerase III"/>
    <property type="evidence" value="ECO:0007669"/>
    <property type="project" value="TreeGrafter"/>
</dbReference>
<dbReference type="InterPro" id="IPR007309">
    <property type="entry name" value="TFIIIC_Bblock-bd"/>
</dbReference>
<feature type="compositionally biased region" description="Polar residues" evidence="6">
    <location>
        <begin position="495"/>
        <end position="518"/>
    </location>
</feature>
<dbReference type="GO" id="GO:0003677">
    <property type="term" value="F:DNA binding"/>
    <property type="evidence" value="ECO:0007669"/>
    <property type="project" value="UniProtKB-KW"/>
</dbReference>
<feature type="domain" description="GTF3C1 extended winged-helix" evidence="8">
    <location>
        <begin position="583"/>
        <end position="686"/>
    </location>
</feature>
<name>A0A9P6FSA8_9FUNG</name>
<dbReference type="GO" id="GO:0000127">
    <property type="term" value="C:transcription factor TFIIIC complex"/>
    <property type="evidence" value="ECO:0007669"/>
    <property type="project" value="InterPro"/>
</dbReference>
<dbReference type="GO" id="GO:0005634">
    <property type="term" value="C:nucleus"/>
    <property type="evidence" value="ECO:0007669"/>
    <property type="project" value="UniProtKB-SubCell"/>
</dbReference>
<keyword evidence="2" id="KW-0597">Phosphoprotein</keyword>
<dbReference type="SUPFAM" id="SSF46785">
    <property type="entry name" value="Winged helix' DNA-binding domain"/>
    <property type="match status" value="1"/>
</dbReference>
<evidence type="ECO:0000256" key="6">
    <source>
        <dbReference type="SAM" id="MobiDB-lite"/>
    </source>
</evidence>
<gene>
    <name evidence="9" type="ORF">BGW38_002480</name>
</gene>
<dbReference type="Proteomes" id="UP000780801">
    <property type="component" value="Unassembled WGS sequence"/>
</dbReference>
<evidence type="ECO:0000256" key="3">
    <source>
        <dbReference type="ARBA" id="ARBA00023125"/>
    </source>
</evidence>
<reference evidence="9" key="1">
    <citation type="journal article" date="2020" name="Fungal Divers.">
        <title>Resolving the Mortierellaceae phylogeny through synthesis of multi-gene phylogenetics and phylogenomics.</title>
        <authorList>
            <person name="Vandepol N."/>
            <person name="Liber J."/>
            <person name="Desiro A."/>
            <person name="Na H."/>
            <person name="Kennedy M."/>
            <person name="Barry K."/>
            <person name="Grigoriev I.V."/>
            <person name="Miller A.N."/>
            <person name="O'Donnell K."/>
            <person name="Stajich J.E."/>
            <person name="Bonito G."/>
        </authorList>
    </citation>
    <scope>NUCLEOTIDE SEQUENCE</scope>
    <source>
        <strain evidence="9">KOD1015</strain>
    </source>
</reference>
<dbReference type="OrthoDB" id="68020at2759"/>
<dbReference type="EMBL" id="JAABOA010001874">
    <property type="protein sequence ID" value="KAF9580747.1"/>
    <property type="molecule type" value="Genomic_DNA"/>
</dbReference>
<evidence type="ECO:0008006" key="11">
    <source>
        <dbReference type="Google" id="ProtNLM"/>
    </source>
</evidence>
<feature type="compositionally biased region" description="Low complexity" evidence="6">
    <location>
        <begin position="468"/>
        <end position="484"/>
    </location>
</feature>
<evidence type="ECO:0000256" key="2">
    <source>
        <dbReference type="ARBA" id="ARBA00022553"/>
    </source>
</evidence>
<comment type="subcellular location">
    <subcellularLocation>
        <location evidence="1">Nucleus</location>
    </subcellularLocation>
</comment>
<dbReference type="AlphaFoldDB" id="A0A9P6FSA8"/>
<feature type="compositionally biased region" description="Polar residues" evidence="6">
    <location>
        <begin position="1082"/>
        <end position="1094"/>
    </location>
</feature>